<dbReference type="Proteomes" id="UP000824533">
    <property type="component" value="Linkage Group LG07"/>
</dbReference>
<evidence type="ECO:0000313" key="2">
    <source>
        <dbReference type="Proteomes" id="UP000824533"/>
    </source>
</evidence>
<organism evidence="1 2">
    <name type="scientific">Dendrolimus kikuchii</name>
    <dbReference type="NCBI Taxonomy" id="765133"/>
    <lineage>
        <taxon>Eukaryota</taxon>
        <taxon>Metazoa</taxon>
        <taxon>Ecdysozoa</taxon>
        <taxon>Arthropoda</taxon>
        <taxon>Hexapoda</taxon>
        <taxon>Insecta</taxon>
        <taxon>Pterygota</taxon>
        <taxon>Neoptera</taxon>
        <taxon>Endopterygota</taxon>
        <taxon>Lepidoptera</taxon>
        <taxon>Glossata</taxon>
        <taxon>Ditrysia</taxon>
        <taxon>Bombycoidea</taxon>
        <taxon>Lasiocampidae</taxon>
        <taxon>Dendrolimus</taxon>
    </lineage>
</organism>
<keyword evidence="2" id="KW-1185">Reference proteome</keyword>
<protein>
    <submittedName>
        <fullName evidence="1">Uncharacterized protein</fullName>
    </submittedName>
</protein>
<name>A0ACC1D7R0_9NEOP</name>
<dbReference type="EMBL" id="CM034393">
    <property type="protein sequence ID" value="KAJ0179954.1"/>
    <property type="molecule type" value="Genomic_DNA"/>
</dbReference>
<comment type="caution">
    <text evidence="1">The sequence shown here is derived from an EMBL/GenBank/DDBJ whole genome shotgun (WGS) entry which is preliminary data.</text>
</comment>
<proteinExistence type="predicted"/>
<sequence length="263" mass="30275">MDLFFGLSIRLKFSLYKGGLSTVTISARGEAVNKSTNMVFRPVVIVAACYGVFIIVQSLIPKAMALKKTSNLDQYMVEDRRSHKRQNYFLQKARENEFLGNNNDIGVPYEIEPFSLEPSPEELSAFIVDYANMFRNDVILLDNSVETRTSKKGNIKVKKYNQAIDDPPCTCNYSKSIKDLGESAFPRFVETRNCNQIQKTCVLPNVCRESLYNLTIIRRRESIKRSRPDSDNPIPDDLRYRWTREYQPVSVGCICMRDYSDKD</sequence>
<accession>A0ACC1D7R0</accession>
<reference evidence="1 2" key="1">
    <citation type="journal article" date="2021" name="Front. Genet.">
        <title>Chromosome-Level Genome Assembly Reveals Significant Gene Expansion in the Toll and IMD Signaling Pathways of Dendrolimus kikuchii.</title>
        <authorList>
            <person name="Zhou J."/>
            <person name="Wu P."/>
            <person name="Xiong Z."/>
            <person name="Liu N."/>
            <person name="Zhao N."/>
            <person name="Ji M."/>
            <person name="Qiu Y."/>
            <person name="Yang B."/>
        </authorList>
    </citation>
    <scope>NUCLEOTIDE SEQUENCE [LARGE SCALE GENOMIC DNA]</scope>
    <source>
        <strain evidence="1">Ann1</strain>
    </source>
</reference>
<evidence type="ECO:0000313" key="1">
    <source>
        <dbReference type="EMBL" id="KAJ0179954.1"/>
    </source>
</evidence>
<gene>
    <name evidence="1" type="ORF">K1T71_004545</name>
</gene>